<dbReference type="Proteomes" id="UP001187221">
    <property type="component" value="Unassembled WGS sequence"/>
</dbReference>
<proteinExistence type="predicted"/>
<name>A0ABQ6P838_9SPHN</name>
<dbReference type="EMBL" id="BTFW01000001">
    <property type="protein sequence ID" value="GMM60552.1"/>
    <property type="molecule type" value="Genomic_DNA"/>
</dbReference>
<protein>
    <submittedName>
        <fullName evidence="1">Uncharacterized protein</fullName>
    </submittedName>
</protein>
<organism evidence="1 2">
    <name type="scientific">Novosphingobium pituita</name>
    <dbReference type="NCBI Taxonomy" id="3056842"/>
    <lineage>
        <taxon>Bacteria</taxon>
        <taxon>Pseudomonadati</taxon>
        <taxon>Pseudomonadota</taxon>
        <taxon>Alphaproteobacteria</taxon>
        <taxon>Sphingomonadales</taxon>
        <taxon>Sphingomonadaceae</taxon>
        <taxon>Novosphingobium</taxon>
    </lineage>
</organism>
<sequence length="75" mass="8001">MPRNGRVFQPCQVPQAAGIGTSRTSCIAPCRDDLSGQPARKIPMDTVLLRKDLEGLVLIEAATGPCREIPGCPRA</sequence>
<keyword evidence="2" id="KW-1185">Reference proteome</keyword>
<comment type="caution">
    <text evidence="1">The sequence shown here is derived from an EMBL/GenBank/DDBJ whole genome shotgun (WGS) entry which is preliminary data.</text>
</comment>
<evidence type="ECO:0000313" key="2">
    <source>
        <dbReference type="Proteomes" id="UP001187221"/>
    </source>
</evidence>
<evidence type="ECO:0000313" key="1">
    <source>
        <dbReference type="EMBL" id="GMM60552.1"/>
    </source>
</evidence>
<accession>A0ABQ6P838</accession>
<gene>
    <name evidence="1" type="ORF">NUTIK01_13290</name>
</gene>
<reference evidence="1 2" key="1">
    <citation type="submission" date="2023-06" db="EMBL/GenBank/DDBJ databases">
        <title>Draft genome sequence of Novosphingobium sp. strain IK01.</title>
        <authorList>
            <person name="Hatamoto M."/>
            <person name="Ikarashi T."/>
            <person name="Yamaguchi T."/>
        </authorList>
    </citation>
    <scope>NUCLEOTIDE SEQUENCE [LARGE SCALE GENOMIC DNA]</scope>
    <source>
        <strain evidence="1 2">IK01</strain>
    </source>
</reference>